<reference evidence="2" key="3">
    <citation type="journal article" date="2017" name="Nature">
        <title>Genome sequence of the progenitor of the wheat D genome Aegilops tauschii.</title>
        <authorList>
            <person name="Luo M.C."/>
            <person name="Gu Y.Q."/>
            <person name="Puiu D."/>
            <person name="Wang H."/>
            <person name="Twardziok S.O."/>
            <person name="Deal K.R."/>
            <person name="Huo N."/>
            <person name="Zhu T."/>
            <person name="Wang L."/>
            <person name="Wang Y."/>
            <person name="McGuire P.E."/>
            <person name="Liu S."/>
            <person name="Long H."/>
            <person name="Ramasamy R.K."/>
            <person name="Rodriguez J.C."/>
            <person name="Van S.L."/>
            <person name="Yuan L."/>
            <person name="Wang Z."/>
            <person name="Xia Z."/>
            <person name="Xiao L."/>
            <person name="Anderson O.D."/>
            <person name="Ouyang S."/>
            <person name="Liang Y."/>
            <person name="Zimin A.V."/>
            <person name="Pertea G."/>
            <person name="Qi P."/>
            <person name="Bennetzen J.L."/>
            <person name="Dai X."/>
            <person name="Dawson M.W."/>
            <person name="Muller H.G."/>
            <person name="Kugler K."/>
            <person name="Rivarola-Duarte L."/>
            <person name="Spannagl M."/>
            <person name="Mayer K.F.X."/>
            <person name="Lu F.H."/>
            <person name="Bevan M.W."/>
            <person name="Leroy P."/>
            <person name="Li P."/>
            <person name="You F.M."/>
            <person name="Sun Q."/>
            <person name="Liu Z."/>
            <person name="Lyons E."/>
            <person name="Wicker T."/>
            <person name="Salzberg S.L."/>
            <person name="Devos K.M."/>
            <person name="Dvorak J."/>
        </authorList>
    </citation>
    <scope>NUCLEOTIDE SEQUENCE [LARGE SCALE GENOMIC DNA]</scope>
    <source>
        <strain evidence="2">cv. AL8/78</strain>
    </source>
</reference>
<protein>
    <recommendedName>
        <fullName evidence="4">Endonuclease/exonuclease/phosphatase domain-containing protein</fullName>
    </recommendedName>
</protein>
<evidence type="ECO:0000313" key="3">
    <source>
        <dbReference type="Proteomes" id="UP000015105"/>
    </source>
</evidence>
<evidence type="ECO:0000313" key="2">
    <source>
        <dbReference type="EnsemblPlants" id="AET3Gv20327800.1"/>
    </source>
</evidence>
<organism evidence="2 3">
    <name type="scientific">Aegilops tauschii subsp. strangulata</name>
    <name type="common">Goatgrass</name>
    <dbReference type="NCBI Taxonomy" id="200361"/>
    <lineage>
        <taxon>Eukaryota</taxon>
        <taxon>Viridiplantae</taxon>
        <taxon>Streptophyta</taxon>
        <taxon>Embryophyta</taxon>
        <taxon>Tracheophyta</taxon>
        <taxon>Spermatophyta</taxon>
        <taxon>Magnoliopsida</taxon>
        <taxon>Liliopsida</taxon>
        <taxon>Poales</taxon>
        <taxon>Poaceae</taxon>
        <taxon>BOP clade</taxon>
        <taxon>Pooideae</taxon>
        <taxon>Triticodae</taxon>
        <taxon>Triticeae</taxon>
        <taxon>Triticinae</taxon>
        <taxon>Aegilops</taxon>
    </lineage>
</organism>
<name>A0A453EFT8_AEGTS</name>
<keyword evidence="3" id="KW-1185">Reference proteome</keyword>
<dbReference type="InterPro" id="IPR036691">
    <property type="entry name" value="Endo/exonu/phosph_ase_sf"/>
</dbReference>
<reference evidence="3" key="1">
    <citation type="journal article" date="2014" name="Science">
        <title>Ancient hybridizations among the ancestral genomes of bread wheat.</title>
        <authorList>
            <consortium name="International Wheat Genome Sequencing Consortium,"/>
            <person name="Marcussen T."/>
            <person name="Sandve S.R."/>
            <person name="Heier L."/>
            <person name="Spannagl M."/>
            <person name="Pfeifer M."/>
            <person name="Jakobsen K.S."/>
            <person name="Wulff B.B."/>
            <person name="Steuernagel B."/>
            <person name="Mayer K.F."/>
            <person name="Olsen O.A."/>
        </authorList>
    </citation>
    <scope>NUCLEOTIDE SEQUENCE [LARGE SCALE GENOMIC DNA]</scope>
    <source>
        <strain evidence="3">cv. AL8/78</strain>
    </source>
</reference>
<dbReference type="SUPFAM" id="SSF56219">
    <property type="entry name" value="DNase I-like"/>
    <property type="match status" value="1"/>
</dbReference>
<evidence type="ECO:0008006" key="4">
    <source>
        <dbReference type="Google" id="ProtNLM"/>
    </source>
</evidence>
<sequence length="116" mass="13014">ELDRVGARFTWTNRQVDPTRSVLDRVFASPEWDIHCPLASLRAITRIGSDHVPLLLSSENERPPLPPRFRFKTFWLRQPGFTAAVVAKWREARDAPTGPSPPLIHGISVPNGHGNS</sequence>
<reference evidence="2" key="5">
    <citation type="journal article" date="2021" name="G3 (Bethesda)">
        <title>Aegilops tauschii genome assembly Aet v5.0 features greater sequence contiguity and improved annotation.</title>
        <authorList>
            <person name="Wang L."/>
            <person name="Zhu T."/>
            <person name="Rodriguez J.C."/>
            <person name="Deal K.R."/>
            <person name="Dubcovsky J."/>
            <person name="McGuire P.E."/>
            <person name="Lux T."/>
            <person name="Spannagl M."/>
            <person name="Mayer K.F.X."/>
            <person name="Baldrich P."/>
            <person name="Meyers B.C."/>
            <person name="Huo N."/>
            <person name="Gu Y.Q."/>
            <person name="Zhou H."/>
            <person name="Devos K.M."/>
            <person name="Bennetzen J.L."/>
            <person name="Unver T."/>
            <person name="Budak H."/>
            <person name="Gulick P.J."/>
            <person name="Galiba G."/>
            <person name="Kalapos B."/>
            <person name="Nelson D.R."/>
            <person name="Li P."/>
            <person name="You F.M."/>
            <person name="Luo M.C."/>
            <person name="Dvorak J."/>
        </authorList>
    </citation>
    <scope>NUCLEOTIDE SEQUENCE [LARGE SCALE GENOMIC DNA]</scope>
    <source>
        <strain evidence="2">cv. AL8/78</strain>
    </source>
</reference>
<dbReference type="PANTHER" id="PTHR33710">
    <property type="entry name" value="BNAC02G09200D PROTEIN"/>
    <property type="match status" value="1"/>
</dbReference>
<dbReference type="EnsemblPlants" id="AET3Gv20327800.1">
    <property type="protein sequence ID" value="AET3Gv20327800.1"/>
    <property type="gene ID" value="AET3Gv20327800"/>
</dbReference>
<dbReference type="Gene3D" id="3.60.10.10">
    <property type="entry name" value="Endonuclease/exonuclease/phosphatase"/>
    <property type="match status" value="1"/>
</dbReference>
<evidence type="ECO:0000256" key="1">
    <source>
        <dbReference type="SAM" id="MobiDB-lite"/>
    </source>
</evidence>
<proteinExistence type="predicted"/>
<dbReference type="Proteomes" id="UP000015105">
    <property type="component" value="Chromosome 3D"/>
</dbReference>
<dbReference type="AlphaFoldDB" id="A0A453EFT8"/>
<dbReference type="Gramene" id="AET3Gv20327800.1">
    <property type="protein sequence ID" value="AET3Gv20327800.1"/>
    <property type="gene ID" value="AET3Gv20327800"/>
</dbReference>
<dbReference type="PANTHER" id="PTHR33710:SF71">
    <property type="entry name" value="ENDONUCLEASE_EXONUCLEASE_PHOSPHATASE DOMAIN-CONTAINING PROTEIN"/>
    <property type="match status" value="1"/>
</dbReference>
<feature type="region of interest" description="Disordered" evidence="1">
    <location>
        <begin position="93"/>
        <end position="116"/>
    </location>
</feature>
<accession>A0A453EFT8</accession>
<reference evidence="2" key="4">
    <citation type="submission" date="2019-03" db="UniProtKB">
        <authorList>
            <consortium name="EnsemblPlants"/>
        </authorList>
    </citation>
    <scope>IDENTIFICATION</scope>
</reference>
<reference evidence="3" key="2">
    <citation type="journal article" date="2017" name="Nat. Plants">
        <title>The Aegilops tauschii genome reveals multiple impacts of transposons.</title>
        <authorList>
            <person name="Zhao G."/>
            <person name="Zou C."/>
            <person name="Li K."/>
            <person name="Wang K."/>
            <person name="Li T."/>
            <person name="Gao L."/>
            <person name="Zhang X."/>
            <person name="Wang H."/>
            <person name="Yang Z."/>
            <person name="Liu X."/>
            <person name="Jiang W."/>
            <person name="Mao L."/>
            <person name="Kong X."/>
            <person name="Jiao Y."/>
            <person name="Jia J."/>
        </authorList>
    </citation>
    <scope>NUCLEOTIDE SEQUENCE [LARGE SCALE GENOMIC DNA]</scope>
    <source>
        <strain evidence="3">cv. AL8/78</strain>
    </source>
</reference>